<dbReference type="SUPFAM" id="SSF51905">
    <property type="entry name" value="FAD/NAD(P)-binding domain"/>
    <property type="match status" value="1"/>
</dbReference>
<proteinExistence type="predicted"/>
<name>A0AAD6C8K7_9EURO</name>
<protein>
    <submittedName>
        <fullName evidence="1">Monooxygenase</fullName>
    </submittedName>
</protein>
<dbReference type="EMBL" id="JAPVEA010000005">
    <property type="protein sequence ID" value="KAJ5454771.1"/>
    <property type="molecule type" value="Genomic_DNA"/>
</dbReference>
<comment type="caution">
    <text evidence="1">The sequence shown here is derived from an EMBL/GenBank/DDBJ whole genome shotgun (WGS) entry which is preliminary data.</text>
</comment>
<keyword evidence="1" id="KW-0503">Monooxygenase</keyword>
<keyword evidence="2" id="KW-1185">Reference proteome</keyword>
<dbReference type="Proteomes" id="UP001213681">
    <property type="component" value="Unassembled WGS sequence"/>
</dbReference>
<dbReference type="Gene3D" id="3.50.50.60">
    <property type="entry name" value="FAD/NAD(P)-binding domain"/>
    <property type="match status" value="1"/>
</dbReference>
<organism evidence="1 2">
    <name type="scientific">Penicillium daleae</name>
    <dbReference type="NCBI Taxonomy" id="63821"/>
    <lineage>
        <taxon>Eukaryota</taxon>
        <taxon>Fungi</taxon>
        <taxon>Dikarya</taxon>
        <taxon>Ascomycota</taxon>
        <taxon>Pezizomycotina</taxon>
        <taxon>Eurotiomycetes</taxon>
        <taxon>Eurotiomycetidae</taxon>
        <taxon>Eurotiales</taxon>
        <taxon>Aspergillaceae</taxon>
        <taxon>Penicillium</taxon>
    </lineage>
</organism>
<reference evidence="1" key="1">
    <citation type="submission" date="2022-12" db="EMBL/GenBank/DDBJ databases">
        <authorList>
            <person name="Petersen C."/>
        </authorList>
    </citation>
    <scope>NUCLEOTIDE SEQUENCE</scope>
    <source>
        <strain evidence="1">IBT 16125</strain>
    </source>
</reference>
<dbReference type="AlphaFoldDB" id="A0AAD6C8K7"/>
<accession>A0AAD6C8K7</accession>
<dbReference type="InterPro" id="IPR036188">
    <property type="entry name" value="FAD/NAD-bd_sf"/>
</dbReference>
<gene>
    <name evidence="1" type="ORF">N7458_005727</name>
</gene>
<evidence type="ECO:0000313" key="2">
    <source>
        <dbReference type="Proteomes" id="UP001213681"/>
    </source>
</evidence>
<dbReference type="RefSeq" id="XP_056767727.1">
    <property type="nucleotide sequence ID" value="XM_056909109.1"/>
</dbReference>
<dbReference type="GeneID" id="81599352"/>
<dbReference type="GO" id="GO:0004497">
    <property type="term" value="F:monooxygenase activity"/>
    <property type="evidence" value="ECO:0007669"/>
    <property type="project" value="UniProtKB-KW"/>
</dbReference>
<evidence type="ECO:0000313" key="1">
    <source>
        <dbReference type="EMBL" id="KAJ5454771.1"/>
    </source>
</evidence>
<reference evidence="1" key="2">
    <citation type="journal article" date="2023" name="IMA Fungus">
        <title>Comparative genomic study of the Penicillium genus elucidates a diverse pangenome and 15 lateral gene transfer events.</title>
        <authorList>
            <person name="Petersen C."/>
            <person name="Sorensen T."/>
            <person name="Nielsen M.R."/>
            <person name="Sondergaard T.E."/>
            <person name="Sorensen J.L."/>
            <person name="Fitzpatrick D.A."/>
            <person name="Frisvad J.C."/>
            <person name="Nielsen K.L."/>
        </authorList>
    </citation>
    <scope>NUCLEOTIDE SEQUENCE</scope>
    <source>
        <strain evidence="1">IBT 16125</strain>
    </source>
</reference>
<keyword evidence="1" id="KW-0560">Oxidoreductase</keyword>
<sequence length="293" mass="33381">MYVNLYPRNTTYSAYLAYLVGGQGITSGFRDAISLAWRLSIACSSKRHLDYERLFEGWYLERKQQLDKSLAATVRNGDLVNGKSFMHSFIRNWGLWFLQLIPSWKHWLEQGPRGNGPTQYIHSPGMPFIPEMSGGLCFPQTYCISLHNNAEAQFTDDVIFAEKRTPFQLVVLLNHPKERDIAVQDLGSIKASPLLSPEEATFFVPRSNCANLVDRAGTCEYPLFRSATGDEFGRSALCESRPLPRGYNEMLMWQSVRGKRYVVLRLDRFVFAACKDRVELAKAVAQLNQSFES</sequence>